<keyword evidence="1" id="KW-0472">Membrane</keyword>
<proteinExistence type="predicted"/>
<dbReference type="RefSeq" id="WP_129785474.1">
    <property type="nucleotide sequence ID" value="NZ_RZHH01000002.1"/>
</dbReference>
<comment type="caution">
    <text evidence="2">The sequence shown here is derived from an EMBL/GenBank/DDBJ whole genome shotgun (WGS) entry which is preliminary data.</text>
</comment>
<accession>A0A482TE48</accession>
<dbReference type="AlphaFoldDB" id="A0A482TE48"/>
<evidence type="ECO:0000313" key="3">
    <source>
        <dbReference type="Proteomes" id="UP000294028"/>
    </source>
</evidence>
<feature type="transmembrane region" description="Helical" evidence="1">
    <location>
        <begin position="69"/>
        <end position="90"/>
    </location>
</feature>
<name>A0A482TE48_9EURY</name>
<gene>
    <name evidence="2" type="ORF">ELS19_15135</name>
</gene>
<keyword evidence="1" id="KW-1133">Transmembrane helix</keyword>
<dbReference type="EMBL" id="RZHH01000002">
    <property type="protein sequence ID" value="RYJ15147.1"/>
    <property type="molecule type" value="Genomic_DNA"/>
</dbReference>
<feature type="transmembrane region" description="Helical" evidence="1">
    <location>
        <begin position="178"/>
        <end position="196"/>
    </location>
</feature>
<evidence type="ECO:0000256" key="1">
    <source>
        <dbReference type="SAM" id="Phobius"/>
    </source>
</evidence>
<dbReference type="Proteomes" id="UP000294028">
    <property type="component" value="Unassembled WGS sequence"/>
</dbReference>
<reference evidence="2 3" key="1">
    <citation type="submission" date="2018-12" db="EMBL/GenBank/DDBJ databases">
        <title>Genome analysis provides insights into bioremediation potentialities of Halogeometricum borinquense strain N11.</title>
        <authorList>
            <person name="Najjari A."/>
            <person name="Youssef N."/>
            <person name="Fhoula I."/>
            <person name="Ben Dhia O."/>
            <person name="Mahjoubi M."/>
            <person name="Ouzari H.I."/>
            <person name="Cherif A."/>
        </authorList>
    </citation>
    <scope>NUCLEOTIDE SEQUENCE [LARGE SCALE GENOMIC DNA]</scope>
    <source>
        <strain evidence="2 3">N11</strain>
    </source>
</reference>
<feature type="transmembrane region" description="Helical" evidence="1">
    <location>
        <begin position="151"/>
        <end position="172"/>
    </location>
</feature>
<feature type="transmembrane region" description="Helical" evidence="1">
    <location>
        <begin position="36"/>
        <end position="57"/>
    </location>
</feature>
<sequence>MSRTRRFALSFTLFVAAAVVTPVAVGLIAADVSLVALAGVSTVGFVLTAGVGYRFGTDDTAARIGKSRFGPAFVLSPATLDALFVGYYLLTDTLSVSLALVLGAGILVGFVTGVIVWNGAATEHAARARAGRTAVTTWEARPPDAWWRKSSVVVASGLTALIVSTVAAFTVAPWLSSLLPFVGGLFGGMLGSISQLKQSRSYLAYENGVAVEQGGVTAFYGWDQITAIDRTDDAVVLRRRRPWTNFSARSEDIDGSGELTATLRELRASA</sequence>
<keyword evidence="1" id="KW-0812">Transmembrane</keyword>
<evidence type="ECO:0000313" key="2">
    <source>
        <dbReference type="EMBL" id="RYJ15147.1"/>
    </source>
</evidence>
<protein>
    <submittedName>
        <fullName evidence="2">YcxB family protein</fullName>
    </submittedName>
</protein>
<organism evidence="2 3">
    <name type="scientific">Halogeometricum borinquense</name>
    <dbReference type="NCBI Taxonomy" id="60847"/>
    <lineage>
        <taxon>Archaea</taxon>
        <taxon>Methanobacteriati</taxon>
        <taxon>Methanobacteriota</taxon>
        <taxon>Stenosarchaea group</taxon>
        <taxon>Halobacteria</taxon>
        <taxon>Halobacteriales</taxon>
        <taxon>Haloferacaceae</taxon>
        <taxon>Halogeometricum</taxon>
    </lineage>
</organism>
<feature type="transmembrane region" description="Helical" evidence="1">
    <location>
        <begin position="96"/>
        <end position="117"/>
    </location>
</feature>